<dbReference type="EMBL" id="MLJW01000105">
    <property type="protein sequence ID" value="OIQ99523.1"/>
    <property type="molecule type" value="Genomic_DNA"/>
</dbReference>
<protein>
    <submittedName>
        <fullName evidence="2">Uncharacterized protein</fullName>
    </submittedName>
</protein>
<sequence length="233" mass="26609">MLFSEEFLASLKDDPIVGTSELIKKAQGELIEDQNAWHDSDYNVLIETYALLFELIESNLLEIEPPDFELTGNQSTDCSQINQWLNFVDSLIASKASKLKLESLKSHFKTSLGTTFCYEFSQGDLERIQTLINQLRDMVSQSNHFEKDHQRRLLKRLESLQAEMHKRVSDLDRFWGLIGDAGVVLGKFGKDAKPFVDRIRDIADIVWRTQSRAEELPSGTSSPLLENKDDIQA</sequence>
<name>A0A1J5SCT0_9ZZZZ</name>
<evidence type="ECO:0000256" key="1">
    <source>
        <dbReference type="SAM" id="MobiDB-lite"/>
    </source>
</evidence>
<reference evidence="2" key="1">
    <citation type="submission" date="2016-10" db="EMBL/GenBank/DDBJ databases">
        <title>Sequence of Gallionella enrichment culture.</title>
        <authorList>
            <person name="Poehlein A."/>
            <person name="Muehling M."/>
            <person name="Daniel R."/>
        </authorList>
    </citation>
    <scope>NUCLEOTIDE SEQUENCE</scope>
</reference>
<dbReference type="AlphaFoldDB" id="A0A1J5SCT0"/>
<comment type="caution">
    <text evidence="2">The sequence shown here is derived from an EMBL/GenBank/DDBJ whole genome shotgun (WGS) entry which is preliminary data.</text>
</comment>
<proteinExistence type="predicted"/>
<feature type="region of interest" description="Disordered" evidence="1">
    <location>
        <begin position="214"/>
        <end position="233"/>
    </location>
</feature>
<organism evidence="2">
    <name type="scientific">mine drainage metagenome</name>
    <dbReference type="NCBI Taxonomy" id="410659"/>
    <lineage>
        <taxon>unclassified sequences</taxon>
        <taxon>metagenomes</taxon>
        <taxon>ecological metagenomes</taxon>
    </lineage>
</organism>
<evidence type="ECO:0000313" key="2">
    <source>
        <dbReference type="EMBL" id="OIQ99523.1"/>
    </source>
</evidence>
<accession>A0A1J5SCT0</accession>
<gene>
    <name evidence="2" type="ORF">GALL_184600</name>
</gene>